<dbReference type="AlphaFoldDB" id="A0A2W7PV05"/>
<accession>A0A2W7PV05</accession>
<dbReference type="Proteomes" id="UP000249364">
    <property type="component" value="Unassembled WGS sequence"/>
</dbReference>
<sequence length="240" mass="26155">MTPPYNRTARKLLQLACFISAGAIILGILVWPVLGRATQPAHLCEVAAQRAATRHGVPLDVLRAVALVETGRTRAGQLEPWPWAIHATGRGHWFGTRADARAHARASLDAGYRNIDLGCFQINYRWHGQNFSSVDAMLDPAQNADYAARLLARHKARLGAWDLAAGAYHSATPQHAQRYMARFRAMRARTSTQAQTAPPPSRTNPYAVLAPADGAHMGSLVPINGLGHSRRLIDLAQGRP</sequence>
<dbReference type="RefSeq" id="WP_084386170.1">
    <property type="nucleotide sequence ID" value="NZ_MEHT01000010.1"/>
</dbReference>
<dbReference type="OrthoDB" id="5945995at2"/>
<evidence type="ECO:0000256" key="2">
    <source>
        <dbReference type="SAM" id="Phobius"/>
    </source>
</evidence>
<proteinExistence type="inferred from homology"/>
<gene>
    <name evidence="4" type="ORF">LY56_02855</name>
</gene>
<feature type="transmembrane region" description="Helical" evidence="2">
    <location>
        <begin position="12"/>
        <end position="34"/>
    </location>
</feature>
<dbReference type="STRING" id="121821.GCA_001870675_00336"/>
<evidence type="ECO:0000259" key="3">
    <source>
        <dbReference type="Pfam" id="PF01464"/>
    </source>
</evidence>
<dbReference type="EMBL" id="QKZQ01000015">
    <property type="protein sequence ID" value="PZX39323.1"/>
    <property type="molecule type" value="Genomic_DNA"/>
</dbReference>
<keyword evidence="2" id="KW-0812">Transmembrane</keyword>
<dbReference type="Pfam" id="PF01464">
    <property type="entry name" value="SLT"/>
    <property type="match status" value="1"/>
</dbReference>
<organism evidence="4 5">
    <name type="scientific">Roseinatronobacter thiooxidans</name>
    <dbReference type="NCBI Taxonomy" id="121821"/>
    <lineage>
        <taxon>Bacteria</taxon>
        <taxon>Pseudomonadati</taxon>
        <taxon>Pseudomonadota</taxon>
        <taxon>Alphaproteobacteria</taxon>
        <taxon>Rhodobacterales</taxon>
        <taxon>Paracoccaceae</taxon>
        <taxon>Roseinatronobacter</taxon>
    </lineage>
</organism>
<evidence type="ECO:0000313" key="4">
    <source>
        <dbReference type="EMBL" id="PZX39323.1"/>
    </source>
</evidence>
<comment type="caution">
    <text evidence="4">The sequence shown here is derived from an EMBL/GenBank/DDBJ whole genome shotgun (WGS) entry which is preliminary data.</text>
</comment>
<dbReference type="SUPFAM" id="SSF53955">
    <property type="entry name" value="Lysozyme-like"/>
    <property type="match status" value="1"/>
</dbReference>
<dbReference type="InterPro" id="IPR008258">
    <property type="entry name" value="Transglycosylase_SLT_dom_1"/>
</dbReference>
<reference evidence="4 5" key="1">
    <citation type="submission" date="2018-06" db="EMBL/GenBank/DDBJ databases">
        <title>Genomic Encyclopedia of Archaeal and Bacterial Type Strains, Phase II (KMG-II): from individual species to whole genera.</title>
        <authorList>
            <person name="Goeker M."/>
        </authorList>
    </citation>
    <scope>NUCLEOTIDE SEQUENCE [LARGE SCALE GENOMIC DNA]</scope>
    <source>
        <strain evidence="4 5">DSM 13087</strain>
    </source>
</reference>
<comment type="similarity">
    <text evidence="1">Belongs to the virb1 family.</text>
</comment>
<evidence type="ECO:0000313" key="5">
    <source>
        <dbReference type="Proteomes" id="UP000249364"/>
    </source>
</evidence>
<evidence type="ECO:0000256" key="1">
    <source>
        <dbReference type="ARBA" id="ARBA00009387"/>
    </source>
</evidence>
<protein>
    <submittedName>
        <fullName evidence="4">Transglycosylase-like protein with SLT domain</fullName>
    </submittedName>
</protein>
<name>A0A2W7PV05_9RHOB</name>
<keyword evidence="5" id="KW-1185">Reference proteome</keyword>
<keyword evidence="2" id="KW-1133">Transmembrane helix</keyword>
<feature type="domain" description="Transglycosylase SLT" evidence="3">
    <location>
        <begin position="116"/>
        <end position="174"/>
    </location>
</feature>
<keyword evidence="2" id="KW-0472">Membrane</keyword>
<dbReference type="InterPro" id="IPR023346">
    <property type="entry name" value="Lysozyme-like_dom_sf"/>
</dbReference>
<dbReference type="Gene3D" id="1.10.530.10">
    <property type="match status" value="1"/>
</dbReference>